<feature type="chain" id="PRO_5042057331" evidence="3">
    <location>
        <begin position="28"/>
        <end position="474"/>
    </location>
</feature>
<dbReference type="EMBL" id="JARKIB010000009">
    <property type="protein sequence ID" value="KAJ7776427.1"/>
    <property type="molecule type" value="Genomic_DNA"/>
</dbReference>
<keyword evidence="3" id="KW-0732">Signal</keyword>
<evidence type="ECO:0000256" key="1">
    <source>
        <dbReference type="SAM" id="MobiDB-lite"/>
    </source>
</evidence>
<evidence type="ECO:0000256" key="3">
    <source>
        <dbReference type="SAM" id="SignalP"/>
    </source>
</evidence>
<feature type="transmembrane region" description="Helical" evidence="2">
    <location>
        <begin position="222"/>
        <end position="244"/>
    </location>
</feature>
<protein>
    <submittedName>
        <fullName evidence="4">Uncharacterized protein</fullName>
    </submittedName>
</protein>
<feature type="compositionally biased region" description="Low complexity" evidence="1">
    <location>
        <begin position="172"/>
        <end position="198"/>
    </location>
</feature>
<feature type="compositionally biased region" description="Low complexity" evidence="1">
    <location>
        <begin position="373"/>
        <end position="388"/>
    </location>
</feature>
<evidence type="ECO:0000313" key="4">
    <source>
        <dbReference type="EMBL" id="KAJ7776427.1"/>
    </source>
</evidence>
<feature type="region of interest" description="Disordered" evidence="1">
    <location>
        <begin position="169"/>
        <end position="208"/>
    </location>
</feature>
<feature type="region of interest" description="Disordered" evidence="1">
    <location>
        <begin position="373"/>
        <end position="430"/>
    </location>
</feature>
<organism evidence="4 5">
    <name type="scientific">Mycena metata</name>
    <dbReference type="NCBI Taxonomy" id="1033252"/>
    <lineage>
        <taxon>Eukaryota</taxon>
        <taxon>Fungi</taxon>
        <taxon>Dikarya</taxon>
        <taxon>Basidiomycota</taxon>
        <taxon>Agaricomycotina</taxon>
        <taxon>Agaricomycetes</taxon>
        <taxon>Agaricomycetidae</taxon>
        <taxon>Agaricales</taxon>
        <taxon>Marasmiineae</taxon>
        <taxon>Mycenaceae</taxon>
        <taxon>Mycena</taxon>
    </lineage>
</organism>
<keyword evidence="2" id="KW-1133">Transmembrane helix</keyword>
<name>A0AAD7K644_9AGAR</name>
<dbReference type="AlphaFoldDB" id="A0AAD7K644"/>
<feature type="compositionally biased region" description="Low complexity" evidence="1">
    <location>
        <begin position="336"/>
        <end position="350"/>
    </location>
</feature>
<feature type="region of interest" description="Disordered" evidence="1">
    <location>
        <begin position="259"/>
        <end position="361"/>
    </location>
</feature>
<evidence type="ECO:0000256" key="2">
    <source>
        <dbReference type="SAM" id="Phobius"/>
    </source>
</evidence>
<dbReference type="Proteomes" id="UP001215598">
    <property type="component" value="Unassembled WGS sequence"/>
</dbReference>
<gene>
    <name evidence="4" type="ORF">B0H16DRAFT_1007258</name>
</gene>
<keyword evidence="2" id="KW-0472">Membrane</keyword>
<keyword evidence="5" id="KW-1185">Reference proteome</keyword>
<feature type="signal peptide" evidence="3">
    <location>
        <begin position="1"/>
        <end position="27"/>
    </location>
</feature>
<sequence length="474" mass="49582">MYNGGKMYPLPAALFIWALSHIGSVNGVPRGDETRDTSVFSWQRISTLTTCEPALINWIYTPLGGENIPDLMISITNVGVTQGSPPLSSTVTFTFIQNPRRSLPSRRNIITETVTLKPITPSVGLFQWSSVNVTAGWYAMVATLTDTGTVVQSLPFFVVNGPDVSCTLPPASTTSSSSESTSSGSGSTASTGSVTSGGQPTSSGMTGMVPASGVSSKVNKGAIAGGVIGGLAVVAAVVAAYMYLRYPATATAPGVAKYRPRKWDGLGSTNSKADSGRHDSRPSRMKRGLADVEGNSDFEPSQEKTLGSPPGYNPFSDSGHDADSITPLPGSAAMRNSSTSTSSYTTNNFSRPCSSPSSPYGWPTRASGDGFFSDTSSLSHPDSSYPPSAALPSGASNEGHLSSRRSSASEPISTTSRHIPRKPVPEYNLTDPALASSSLTHMLPLPYEPDLGVDTAGVQAVHYLIPDMPSPQRR</sequence>
<comment type="caution">
    <text evidence="4">The sequence shown here is derived from an EMBL/GenBank/DDBJ whole genome shotgun (WGS) entry which is preliminary data.</text>
</comment>
<reference evidence="4" key="1">
    <citation type="submission" date="2023-03" db="EMBL/GenBank/DDBJ databases">
        <title>Massive genome expansion in bonnet fungi (Mycena s.s.) driven by repeated elements and novel gene families across ecological guilds.</title>
        <authorList>
            <consortium name="Lawrence Berkeley National Laboratory"/>
            <person name="Harder C.B."/>
            <person name="Miyauchi S."/>
            <person name="Viragh M."/>
            <person name="Kuo A."/>
            <person name="Thoen E."/>
            <person name="Andreopoulos B."/>
            <person name="Lu D."/>
            <person name="Skrede I."/>
            <person name="Drula E."/>
            <person name="Henrissat B."/>
            <person name="Morin E."/>
            <person name="Kohler A."/>
            <person name="Barry K."/>
            <person name="LaButti K."/>
            <person name="Morin E."/>
            <person name="Salamov A."/>
            <person name="Lipzen A."/>
            <person name="Mereny Z."/>
            <person name="Hegedus B."/>
            <person name="Baldrian P."/>
            <person name="Stursova M."/>
            <person name="Weitz H."/>
            <person name="Taylor A."/>
            <person name="Grigoriev I.V."/>
            <person name="Nagy L.G."/>
            <person name="Martin F."/>
            <person name="Kauserud H."/>
        </authorList>
    </citation>
    <scope>NUCLEOTIDE SEQUENCE</scope>
    <source>
        <strain evidence="4">CBHHK182m</strain>
    </source>
</reference>
<accession>A0AAD7K644</accession>
<proteinExistence type="predicted"/>
<evidence type="ECO:0000313" key="5">
    <source>
        <dbReference type="Proteomes" id="UP001215598"/>
    </source>
</evidence>
<keyword evidence="2" id="KW-0812">Transmembrane</keyword>